<evidence type="ECO:0000259" key="2">
    <source>
        <dbReference type="Pfam" id="PF00561"/>
    </source>
</evidence>
<dbReference type="PRINTS" id="PR00111">
    <property type="entry name" value="ABHYDROLASE"/>
</dbReference>
<keyword evidence="4" id="KW-1185">Reference proteome</keyword>
<dbReference type="PANTHER" id="PTHR43798:SF31">
    <property type="entry name" value="AB HYDROLASE SUPERFAMILY PROTEIN YCLE"/>
    <property type="match status" value="1"/>
</dbReference>
<dbReference type="Gene3D" id="3.40.50.1820">
    <property type="entry name" value="alpha/beta hydrolase"/>
    <property type="match status" value="1"/>
</dbReference>
<dbReference type="PANTHER" id="PTHR43798">
    <property type="entry name" value="MONOACYLGLYCEROL LIPASE"/>
    <property type="match status" value="1"/>
</dbReference>
<dbReference type="RefSeq" id="WP_077198029.1">
    <property type="nucleotide sequence ID" value="NZ_LBFC01000010.1"/>
</dbReference>
<sequence length="237" mass="27290">MIHYEIIPKGKKNILFLHGWGADFSYFKPIAEKLEYTSILVDLPGFGKSSKPPFVMSSFDYANTIEKFIESLNLDSISLIGHSFGGKIAAILASKNPKWLDKLVIISAPGIRRKNLKLRCKVLTYKLLVKVFKFLNLNTQYLRERFGSEDFKNSQGIMREILKVVVNEDISEELKKIKSETLIIWGDLDNAVSFDVVKEFERLIQNSKLIIYKNVSHFPFLENYDRFLNDLKIFLGG</sequence>
<name>A0ABX3IK20_9BACT</name>
<gene>
    <name evidence="3" type="ORF">XJ44_03135</name>
</gene>
<dbReference type="InterPro" id="IPR000073">
    <property type="entry name" value="AB_hydrolase_1"/>
</dbReference>
<dbReference type="InterPro" id="IPR050266">
    <property type="entry name" value="AB_hydrolase_sf"/>
</dbReference>
<organism evidence="3 4">
    <name type="scientific">Thermosipho affectus</name>
    <dbReference type="NCBI Taxonomy" id="660294"/>
    <lineage>
        <taxon>Bacteria</taxon>
        <taxon>Thermotogati</taxon>
        <taxon>Thermotogota</taxon>
        <taxon>Thermotogae</taxon>
        <taxon>Thermotogales</taxon>
        <taxon>Fervidobacteriaceae</taxon>
        <taxon>Thermosipho</taxon>
    </lineage>
</organism>
<dbReference type="Proteomes" id="UP000242616">
    <property type="component" value="Unassembled WGS sequence"/>
</dbReference>
<dbReference type="Pfam" id="PF00561">
    <property type="entry name" value="Abhydrolase_1"/>
    <property type="match status" value="1"/>
</dbReference>
<feature type="domain" description="AB hydrolase-1" evidence="2">
    <location>
        <begin position="13"/>
        <end position="223"/>
    </location>
</feature>
<evidence type="ECO:0000256" key="1">
    <source>
        <dbReference type="ARBA" id="ARBA00022801"/>
    </source>
</evidence>
<reference evidence="3 4" key="1">
    <citation type="submission" date="2015-06" db="EMBL/GenBank/DDBJ databases">
        <title>Genome sequencing of Thermotogales isolates from hydrothermal vents.</title>
        <authorList>
            <person name="Haverkamp T.H."/>
            <person name="Kublanov I.V."/>
            <person name="Nesbo C.L."/>
        </authorList>
    </citation>
    <scope>NUCLEOTIDE SEQUENCE [LARGE SCALE GENOMIC DNA]</scope>
    <source>
        <strain evidence="4">ik275mar</strain>
    </source>
</reference>
<dbReference type="SUPFAM" id="SSF53474">
    <property type="entry name" value="alpha/beta-Hydrolases"/>
    <property type="match status" value="1"/>
</dbReference>
<keyword evidence="1 3" id="KW-0378">Hydrolase</keyword>
<proteinExistence type="predicted"/>
<evidence type="ECO:0000313" key="3">
    <source>
        <dbReference type="EMBL" id="ONN27532.1"/>
    </source>
</evidence>
<evidence type="ECO:0000313" key="4">
    <source>
        <dbReference type="Proteomes" id="UP000242616"/>
    </source>
</evidence>
<dbReference type="GO" id="GO:0016787">
    <property type="term" value="F:hydrolase activity"/>
    <property type="evidence" value="ECO:0007669"/>
    <property type="project" value="UniProtKB-KW"/>
</dbReference>
<accession>A0ABX3IK20</accession>
<comment type="caution">
    <text evidence="3">The sequence shown here is derived from an EMBL/GenBank/DDBJ whole genome shotgun (WGS) entry which is preliminary data.</text>
</comment>
<protein>
    <submittedName>
        <fullName evidence="3">Alpha/beta hydrolase</fullName>
    </submittedName>
</protein>
<dbReference type="EMBL" id="LBFC01000010">
    <property type="protein sequence ID" value="ONN27532.1"/>
    <property type="molecule type" value="Genomic_DNA"/>
</dbReference>
<dbReference type="InterPro" id="IPR029058">
    <property type="entry name" value="AB_hydrolase_fold"/>
</dbReference>